<evidence type="ECO:0000256" key="6">
    <source>
        <dbReference type="ARBA" id="ARBA00023136"/>
    </source>
</evidence>
<feature type="transmembrane region" description="Helical" evidence="9">
    <location>
        <begin position="262"/>
        <end position="290"/>
    </location>
</feature>
<keyword evidence="6 9" id="KW-0472">Membrane</keyword>
<reference evidence="10" key="1">
    <citation type="journal article" date="2012" name="PLoS Negl. Trop. Dis.">
        <title>A systematically improved high quality genome and transcriptome of the human blood fluke Schistosoma mansoni.</title>
        <authorList>
            <person name="Protasio A.V."/>
            <person name="Tsai I.J."/>
            <person name="Babbage A."/>
            <person name="Nichol S."/>
            <person name="Hunt M."/>
            <person name="Aslett M.A."/>
            <person name="De Silva N."/>
            <person name="Velarde G.S."/>
            <person name="Anderson T.J."/>
            <person name="Clark R.C."/>
            <person name="Davidson C."/>
            <person name="Dillon G.P."/>
            <person name="Holroyd N.E."/>
            <person name="LoVerde P.T."/>
            <person name="Lloyd C."/>
            <person name="McQuillan J."/>
            <person name="Oliveira G."/>
            <person name="Otto T.D."/>
            <person name="Parker-Manuel S.J."/>
            <person name="Quail M.A."/>
            <person name="Wilson R.A."/>
            <person name="Zerlotini A."/>
            <person name="Dunne D.W."/>
            <person name="Berriman M."/>
        </authorList>
    </citation>
    <scope>NUCLEOTIDE SEQUENCE [LARGE SCALE GENOMIC DNA]</scope>
    <source>
        <strain evidence="10">Puerto Rican</strain>
    </source>
</reference>
<name>A0A3Q0KKU8_SCHMA</name>
<feature type="compositionally biased region" description="Basic residues" evidence="8">
    <location>
        <begin position="293"/>
        <end position="317"/>
    </location>
</feature>
<dbReference type="AlphaFoldDB" id="A0A3Q0KKU8"/>
<dbReference type="GO" id="GO:0005886">
    <property type="term" value="C:plasma membrane"/>
    <property type="evidence" value="ECO:0007669"/>
    <property type="project" value="TreeGrafter"/>
</dbReference>
<reference evidence="11" key="2">
    <citation type="submission" date="2018-12" db="UniProtKB">
        <authorList>
            <consortium name="WormBaseParasite"/>
        </authorList>
    </citation>
    <scope>IDENTIFICATION</scope>
    <source>
        <strain evidence="11">Puerto Rican</strain>
    </source>
</reference>
<evidence type="ECO:0000256" key="1">
    <source>
        <dbReference type="ARBA" id="ARBA00004141"/>
    </source>
</evidence>
<dbReference type="InParanoid" id="A0A3Q0KKU8"/>
<proteinExistence type="inferred from homology"/>
<dbReference type="InterPro" id="IPR000425">
    <property type="entry name" value="MIP"/>
</dbReference>
<evidence type="ECO:0000256" key="5">
    <source>
        <dbReference type="ARBA" id="ARBA00022989"/>
    </source>
</evidence>
<sequence>MKLQQIYFSFLWKIKKKIFFLNFIDQQLFLSCLSEFIGTLILMIIGLGTMLHNTTNDSNDISIGWSIGYILSQIITNPIGYNSIMNPSITMALAIIHQLPFHYIIPFTMIQFSSSLLSSLIIYFIYYKNMINTTTTTNTTTTNFATTNYTTEFDYSNIILLNQFITTPSVSHYICFIDRLLLSMITIIFILIIRDKRRNNNNNHNKIKKNYQIIYIALYTIGRISSLSMNAGTSINPIRDLGPRIIIASFELGLDAFKKDHYYFWIPIVAPYIGSIIGALLYELLIGAYLNQKKKRRKEEKKKEKKEKKGEKRKTRKPSYPINIKKLCP</sequence>
<comment type="similarity">
    <text evidence="2 7">Belongs to the MIP/aquaporin (TC 1.A.8) family.</text>
</comment>
<dbReference type="PRINTS" id="PR00783">
    <property type="entry name" value="MINTRINSICP"/>
</dbReference>
<keyword evidence="3 7" id="KW-0813">Transport</keyword>
<feature type="transmembrane region" description="Helical" evidence="9">
    <location>
        <begin position="170"/>
        <end position="193"/>
    </location>
</feature>
<dbReference type="Gene3D" id="1.20.1080.10">
    <property type="entry name" value="Glycerol uptake facilitator protein"/>
    <property type="match status" value="1"/>
</dbReference>
<dbReference type="InterPro" id="IPR050363">
    <property type="entry name" value="MIP/Aquaporin"/>
</dbReference>
<dbReference type="STRING" id="6183.A0A3Q0KKU8"/>
<evidence type="ECO:0000256" key="3">
    <source>
        <dbReference type="ARBA" id="ARBA00022448"/>
    </source>
</evidence>
<dbReference type="GO" id="GO:0015254">
    <property type="term" value="F:glycerol channel activity"/>
    <property type="evidence" value="ECO:0007669"/>
    <property type="project" value="TreeGrafter"/>
</dbReference>
<dbReference type="Proteomes" id="UP000008854">
    <property type="component" value="Unassembled WGS sequence"/>
</dbReference>
<feature type="transmembrane region" description="Helical" evidence="9">
    <location>
        <begin position="63"/>
        <end position="82"/>
    </location>
</feature>
<evidence type="ECO:0000313" key="10">
    <source>
        <dbReference type="Proteomes" id="UP000008854"/>
    </source>
</evidence>
<dbReference type="PANTHER" id="PTHR43829:SF9">
    <property type="entry name" value="AQUAPORIN-9"/>
    <property type="match status" value="1"/>
</dbReference>
<evidence type="ECO:0000256" key="9">
    <source>
        <dbReference type="SAM" id="Phobius"/>
    </source>
</evidence>
<evidence type="ECO:0000256" key="2">
    <source>
        <dbReference type="ARBA" id="ARBA00006175"/>
    </source>
</evidence>
<dbReference type="SUPFAM" id="SSF81338">
    <property type="entry name" value="Aquaporin-like"/>
    <property type="match status" value="1"/>
</dbReference>
<feature type="transmembrane region" description="Helical" evidence="9">
    <location>
        <begin position="28"/>
        <end position="51"/>
    </location>
</feature>
<keyword evidence="4 7" id="KW-0812">Transmembrane</keyword>
<accession>A0A3Q0KKU8</accession>
<keyword evidence="5 9" id="KW-1133">Transmembrane helix</keyword>
<feature type="region of interest" description="Disordered" evidence="8">
    <location>
        <begin position="293"/>
        <end position="329"/>
    </location>
</feature>
<organism evidence="10 11">
    <name type="scientific">Schistosoma mansoni</name>
    <name type="common">Blood fluke</name>
    <dbReference type="NCBI Taxonomy" id="6183"/>
    <lineage>
        <taxon>Eukaryota</taxon>
        <taxon>Metazoa</taxon>
        <taxon>Spiralia</taxon>
        <taxon>Lophotrochozoa</taxon>
        <taxon>Platyhelminthes</taxon>
        <taxon>Trematoda</taxon>
        <taxon>Digenea</taxon>
        <taxon>Strigeidida</taxon>
        <taxon>Schistosomatoidea</taxon>
        <taxon>Schistosomatidae</taxon>
        <taxon>Schistosoma</taxon>
    </lineage>
</organism>
<evidence type="ECO:0000313" key="11">
    <source>
        <dbReference type="WBParaSite" id="Smp_125210.1"/>
    </source>
</evidence>
<evidence type="ECO:0000256" key="7">
    <source>
        <dbReference type="RuleBase" id="RU000477"/>
    </source>
</evidence>
<comment type="subcellular location">
    <subcellularLocation>
        <location evidence="1">Membrane</location>
        <topology evidence="1">Multi-pass membrane protein</topology>
    </subcellularLocation>
</comment>
<evidence type="ECO:0000256" key="4">
    <source>
        <dbReference type="ARBA" id="ARBA00022692"/>
    </source>
</evidence>
<dbReference type="WBParaSite" id="Smp_125210.1">
    <property type="protein sequence ID" value="Smp_125210.1"/>
    <property type="gene ID" value="Smp_125210"/>
</dbReference>
<dbReference type="ExpressionAtlas" id="A0A3Q0KKU8">
    <property type="expression patterns" value="baseline"/>
</dbReference>
<dbReference type="InterPro" id="IPR023271">
    <property type="entry name" value="Aquaporin-like"/>
</dbReference>
<feature type="transmembrane region" description="Helical" evidence="9">
    <location>
        <begin position="213"/>
        <end position="231"/>
    </location>
</feature>
<evidence type="ECO:0000256" key="8">
    <source>
        <dbReference type="SAM" id="MobiDB-lite"/>
    </source>
</evidence>
<keyword evidence="10" id="KW-1185">Reference proteome</keyword>
<dbReference type="PANTHER" id="PTHR43829">
    <property type="entry name" value="AQUAPORIN OR AQUAGLYCEROPORIN RELATED"/>
    <property type="match status" value="1"/>
</dbReference>
<protein>
    <submittedName>
        <fullName evidence="11">Aquaporin</fullName>
    </submittedName>
</protein>
<dbReference type="Pfam" id="PF00230">
    <property type="entry name" value="MIP"/>
    <property type="match status" value="1"/>
</dbReference>
<feature type="transmembrane region" description="Helical" evidence="9">
    <location>
        <begin position="103"/>
        <end position="126"/>
    </location>
</feature>